<name>A0A0D2GR39_9EURO</name>
<protein>
    <recommendedName>
        <fullName evidence="6">Mid2 domain-containing protein</fullName>
    </recommendedName>
</protein>
<feature type="compositionally biased region" description="Polar residues" evidence="1">
    <location>
        <begin position="144"/>
        <end position="154"/>
    </location>
</feature>
<keyword evidence="3" id="KW-0732">Signal</keyword>
<dbReference type="VEuPathDB" id="FungiDB:Z518_09853"/>
<feature type="region of interest" description="Disordered" evidence="1">
    <location>
        <begin position="257"/>
        <end position="348"/>
    </location>
</feature>
<proteinExistence type="predicted"/>
<keyword evidence="2" id="KW-0812">Transmembrane</keyword>
<feature type="region of interest" description="Disordered" evidence="1">
    <location>
        <begin position="111"/>
        <end position="154"/>
    </location>
</feature>
<evidence type="ECO:0000256" key="1">
    <source>
        <dbReference type="SAM" id="MobiDB-lite"/>
    </source>
</evidence>
<dbReference type="OrthoDB" id="4160919at2759"/>
<organism evidence="4 5">
    <name type="scientific">Rhinocladiella mackenziei CBS 650.93</name>
    <dbReference type="NCBI Taxonomy" id="1442369"/>
    <lineage>
        <taxon>Eukaryota</taxon>
        <taxon>Fungi</taxon>
        <taxon>Dikarya</taxon>
        <taxon>Ascomycota</taxon>
        <taxon>Pezizomycotina</taxon>
        <taxon>Eurotiomycetes</taxon>
        <taxon>Chaetothyriomycetidae</taxon>
        <taxon>Chaetothyriales</taxon>
        <taxon>Herpotrichiellaceae</taxon>
        <taxon>Rhinocladiella</taxon>
    </lineage>
</organism>
<dbReference type="Proteomes" id="UP000053617">
    <property type="component" value="Unassembled WGS sequence"/>
</dbReference>
<evidence type="ECO:0000256" key="3">
    <source>
        <dbReference type="SAM" id="SignalP"/>
    </source>
</evidence>
<feature type="transmembrane region" description="Helical" evidence="2">
    <location>
        <begin position="203"/>
        <end position="223"/>
    </location>
</feature>
<keyword evidence="2" id="KW-1133">Transmembrane helix</keyword>
<feature type="region of interest" description="Disordered" evidence="1">
    <location>
        <begin position="169"/>
        <end position="196"/>
    </location>
</feature>
<gene>
    <name evidence="4" type="ORF">Z518_09853</name>
</gene>
<evidence type="ECO:0000313" key="5">
    <source>
        <dbReference type="Proteomes" id="UP000053617"/>
    </source>
</evidence>
<keyword evidence="2" id="KW-0472">Membrane</keyword>
<reference evidence="4 5" key="1">
    <citation type="submission" date="2015-01" db="EMBL/GenBank/DDBJ databases">
        <title>The Genome Sequence of Rhinocladiella mackenzie CBS 650.93.</title>
        <authorList>
            <consortium name="The Broad Institute Genomics Platform"/>
            <person name="Cuomo C."/>
            <person name="de Hoog S."/>
            <person name="Gorbushina A."/>
            <person name="Stielow B."/>
            <person name="Teixiera M."/>
            <person name="Abouelleil A."/>
            <person name="Chapman S.B."/>
            <person name="Priest M."/>
            <person name="Young S.K."/>
            <person name="Wortman J."/>
            <person name="Nusbaum C."/>
            <person name="Birren B."/>
        </authorList>
    </citation>
    <scope>NUCLEOTIDE SEQUENCE [LARGE SCALE GENOMIC DNA]</scope>
    <source>
        <strain evidence="4 5">CBS 650.93</strain>
    </source>
</reference>
<dbReference type="STRING" id="1442369.A0A0D2GR39"/>
<dbReference type="GeneID" id="25297924"/>
<keyword evidence="5" id="KW-1185">Reference proteome</keyword>
<dbReference type="EMBL" id="KN847482">
    <property type="protein sequence ID" value="KIX00788.1"/>
    <property type="molecule type" value="Genomic_DNA"/>
</dbReference>
<dbReference type="HOGENOM" id="CLU_767334_0_0_1"/>
<sequence>MSPCKALWVFALIVCLCNALPSVPIATDPILTTETVPTVLPSLVTIYSVVPATDDPNAIATVTTTVNGRETILTTAGGVIAGSATSTIISTLSLTTSQVVVNTVGYSTVFGPDPTTPTTDPIVAPAATTSTPVTAPTTPSVTSNGALTTLTGPSVTSSIGDTTVSLGSLTSTSAKPSPASPTAVGASGSTSSSPKGLSTGAKVGIGIGVAVGVILLALLSFFLGQRYSRRRNGYASNTDNDPNAVAAEEKDTFQAGHPYELTGSKHHPSDISTGKGHQYSRTTTEVGSGTESMSGKSYDMTTSGSPTNHNETEELSALPQLRDDGPMYIGVPSHMSGSKRWSMKEYEK</sequence>
<accession>A0A0D2GR39</accession>
<evidence type="ECO:0000313" key="4">
    <source>
        <dbReference type="EMBL" id="KIX00788.1"/>
    </source>
</evidence>
<dbReference type="RefSeq" id="XP_013267924.1">
    <property type="nucleotide sequence ID" value="XM_013412470.1"/>
</dbReference>
<feature type="compositionally biased region" description="Low complexity" evidence="1">
    <location>
        <begin position="112"/>
        <end position="143"/>
    </location>
</feature>
<dbReference type="AlphaFoldDB" id="A0A0D2GR39"/>
<evidence type="ECO:0000256" key="2">
    <source>
        <dbReference type="SAM" id="Phobius"/>
    </source>
</evidence>
<feature type="chain" id="PRO_5002242794" description="Mid2 domain-containing protein" evidence="3">
    <location>
        <begin position="20"/>
        <end position="348"/>
    </location>
</feature>
<evidence type="ECO:0008006" key="6">
    <source>
        <dbReference type="Google" id="ProtNLM"/>
    </source>
</evidence>
<feature type="signal peptide" evidence="3">
    <location>
        <begin position="1"/>
        <end position="19"/>
    </location>
</feature>
<feature type="compositionally biased region" description="Polar residues" evidence="1">
    <location>
        <begin position="279"/>
        <end position="309"/>
    </location>
</feature>